<feature type="region of interest" description="Disordered" evidence="10">
    <location>
        <begin position="55"/>
        <end position="78"/>
    </location>
</feature>
<keyword evidence="9" id="KW-0119">Carbohydrate metabolism</keyword>
<evidence type="ECO:0000313" key="11">
    <source>
        <dbReference type="EMBL" id="KAK7113690.1"/>
    </source>
</evidence>
<gene>
    <name evidence="11" type="ORF">V1264_012935</name>
</gene>
<evidence type="ECO:0000256" key="6">
    <source>
        <dbReference type="ARBA" id="ARBA00023034"/>
    </source>
</evidence>
<keyword evidence="7" id="KW-0472">Membrane</keyword>
<reference evidence="11 12" key="1">
    <citation type="submission" date="2024-02" db="EMBL/GenBank/DDBJ databases">
        <title>Chromosome-scale genome assembly of the rough periwinkle Littorina saxatilis.</title>
        <authorList>
            <person name="De Jode A."/>
            <person name="Faria R."/>
            <person name="Formenti G."/>
            <person name="Sims Y."/>
            <person name="Smith T.P."/>
            <person name="Tracey A."/>
            <person name="Wood J.M.D."/>
            <person name="Zagrodzka Z.B."/>
            <person name="Johannesson K."/>
            <person name="Butlin R.K."/>
            <person name="Leder E.H."/>
        </authorList>
    </citation>
    <scope>NUCLEOTIDE SEQUENCE [LARGE SCALE GENOMIC DNA]</scope>
    <source>
        <strain evidence="11">Snail1</strain>
        <tissue evidence="11">Muscle</tissue>
    </source>
</reference>
<dbReference type="GO" id="GO:0016051">
    <property type="term" value="P:carbohydrate biosynthetic process"/>
    <property type="evidence" value="ECO:0007669"/>
    <property type="project" value="InterPro"/>
</dbReference>
<proteinExistence type="inferred from homology"/>
<evidence type="ECO:0000256" key="8">
    <source>
        <dbReference type="ARBA" id="ARBA00023180"/>
    </source>
</evidence>
<name>A0AAN9GP39_9CAEN</name>
<dbReference type="InterPro" id="IPR018011">
    <property type="entry name" value="Carb_sulfotrans_8-10"/>
</dbReference>
<dbReference type="PANTHER" id="PTHR12137">
    <property type="entry name" value="CARBOHYDRATE SULFOTRANSFERASE"/>
    <property type="match status" value="1"/>
</dbReference>
<dbReference type="PANTHER" id="PTHR12137:SF54">
    <property type="entry name" value="CARBOHYDRATE SULFOTRANSFERASE"/>
    <property type="match status" value="1"/>
</dbReference>
<comment type="subcellular location">
    <subcellularLocation>
        <location evidence="1 9">Golgi apparatus membrane</location>
        <topology evidence="1 9">Single-pass type II membrane protein</topology>
    </subcellularLocation>
</comment>
<keyword evidence="6 9" id="KW-0333">Golgi apparatus</keyword>
<keyword evidence="12" id="KW-1185">Reference proteome</keyword>
<keyword evidence="4" id="KW-0812">Transmembrane</keyword>
<evidence type="ECO:0000256" key="5">
    <source>
        <dbReference type="ARBA" id="ARBA00022989"/>
    </source>
</evidence>
<keyword evidence="3 9" id="KW-0808">Transferase</keyword>
<evidence type="ECO:0000256" key="1">
    <source>
        <dbReference type="ARBA" id="ARBA00004323"/>
    </source>
</evidence>
<evidence type="ECO:0000256" key="7">
    <source>
        <dbReference type="ARBA" id="ARBA00023136"/>
    </source>
</evidence>
<dbReference type="AlphaFoldDB" id="A0AAN9GP39"/>
<evidence type="ECO:0000256" key="2">
    <source>
        <dbReference type="ARBA" id="ARBA00006339"/>
    </source>
</evidence>
<keyword evidence="5" id="KW-1133">Transmembrane helix</keyword>
<evidence type="ECO:0000256" key="4">
    <source>
        <dbReference type="ARBA" id="ARBA00022692"/>
    </source>
</evidence>
<evidence type="ECO:0000256" key="3">
    <source>
        <dbReference type="ARBA" id="ARBA00022679"/>
    </source>
</evidence>
<dbReference type="EMBL" id="JBAMIC010000002">
    <property type="protein sequence ID" value="KAK7113690.1"/>
    <property type="molecule type" value="Genomic_DNA"/>
</dbReference>
<evidence type="ECO:0000256" key="10">
    <source>
        <dbReference type="SAM" id="MobiDB-lite"/>
    </source>
</evidence>
<dbReference type="GO" id="GO:0000139">
    <property type="term" value="C:Golgi membrane"/>
    <property type="evidence" value="ECO:0007669"/>
    <property type="project" value="UniProtKB-SubCell"/>
</dbReference>
<organism evidence="11 12">
    <name type="scientific">Littorina saxatilis</name>
    <dbReference type="NCBI Taxonomy" id="31220"/>
    <lineage>
        <taxon>Eukaryota</taxon>
        <taxon>Metazoa</taxon>
        <taxon>Spiralia</taxon>
        <taxon>Lophotrochozoa</taxon>
        <taxon>Mollusca</taxon>
        <taxon>Gastropoda</taxon>
        <taxon>Caenogastropoda</taxon>
        <taxon>Littorinimorpha</taxon>
        <taxon>Littorinoidea</taxon>
        <taxon>Littorinidae</taxon>
        <taxon>Littorina</taxon>
    </lineage>
</organism>
<dbReference type="GO" id="GO:0008146">
    <property type="term" value="F:sulfotransferase activity"/>
    <property type="evidence" value="ECO:0007669"/>
    <property type="project" value="InterPro"/>
</dbReference>
<dbReference type="Proteomes" id="UP001374579">
    <property type="component" value="Unassembled WGS sequence"/>
</dbReference>
<dbReference type="InterPro" id="IPR005331">
    <property type="entry name" value="Sulfotransferase"/>
</dbReference>
<protein>
    <recommendedName>
        <fullName evidence="9">Carbohydrate sulfotransferase</fullName>
        <ecNumber evidence="9">2.8.2.-</ecNumber>
    </recommendedName>
</protein>
<keyword evidence="9" id="KW-0735">Signal-anchor</keyword>
<evidence type="ECO:0000313" key="12">
    <source>
        <dbReference type="Proteomes" id="UP001374579"/>
    </source>
</evidence>
<dbReference type="PROSITE" id="PS51257">
    <property type="entry name" value="PROKAR_LIPOPROTEIN"/>
    <property type="match status" value="1"/>
</dbReference>
<sequence>MRMVRRLGGRFFLVLAMLALVACVALFYEGNILTGDALRQKLSGYHRALAQLSPESYTPRPAPALSTRPPPPPGTTPVWQNPVYAERRHRSENVCSKVRNGGVVRLTRYGNVSYCVVPKIGCTFWLNVFRFLHGDTGNKKYPSPFAIPRVVTHYGARKNMKYYSTNSTFAPSHLAQDLRFMFVRDPYSRLWSAYVDKFLLIDYWRSEGKNIVRLRPKKDNMTMCARDISFKEFVEYVVSRPGGGRVLNEHWKPILYMCSSCQYQPHVIGKLETFSHDSRYVLGLMNSSWILDAYDHQQHVYQEMDMLIEYNFQVLKTKHYANCTDDTDLSRRLWKTFQINGYIPTEAAFPDPGPAGINSSTFRTLAHDAYRNRPAKSPAEWKQQREQAMVDAFNDISTETMNKLKKIYQEDFEMFDYDPEPDSLFAGRKKTIEQKKDKKESNNVKS</sequence>
<keyword evidence="8 9" id="KW-0325">Glycoprotein</keyword>
<dbReference type="EC" id="2.8.2.-" evidence="9"/>
<dbReference type="Pfam" id="PF03567">
    <property type="entry name" value="Sulfotransfer_2"/>
    <property type="match status" value="2"/>
</dbReference>
<accession>A0AAN9GP39</accession>
<comment type="caution">
    <text evidence="11">The sequence shown here is derived from an EMBL/GenBank/DDBJ whole genome shotgun (WGS) entry which is preliminary data.</text>
</comment>
<comment type="similarity">
    <text evidence="2 9">Belongs to the sulfotransferase 2 family.</text>
</comment>
<evidence type="ECO:0000256" key="9">
    <source>
        <dbReference type="RuleBase" id="RU364020"/>
    </source>
</evidence>